<comment type="catalytic activity">
    <reaction evidence="3">
        <text>ATP + H2O = ADP + phosphate + H(+)</text>
        <dbReference type="Rhea" id="RHEA:13065"/>
        <dbReference type="ChEBI" id="CHEBI:15377"/>
        <dbReference type="ChEBI" id="CHEBI:15378"/>
        <dbReference type="ChEBI" id="CHEBI:30616"/>
        <dbReference type="ChEBI" id="CHEBI:43474"/>
        <dbReference type="ChEBI" id="CHEBI:456216"/>
        <dbReference type="EC" id="5.6.2.3"/>
    </reaction>
</comment>
<dbReference type="PANTHER" id="PTHR42957">
    <property type="entry name" value="HELICASE MJ1565-RELATED"/>
    <property type="match status" value="1"/>
</dbReference>
<dbReference type="GO" id="GO:0043138">
    <property type="term" value="F:3'-5' DNA helicase activity"/>
    <property type="evidence" value="ECO:0007669"/>
    <property type="project" value="UniProtKB-EC"/>
</dbReference>
<dbReference type="EMBL" id="JBHTAT010000001">
    <property type="protein sequence ID" value="MFC7254681.1"/>
    <property type="molecule type" value="Genomic_DNA"/>
</dbReference>
<feature type="compositionally biased region" description="Low complexity" evidence="5">
    <location>
        <begin position="351"/>
        <end position="361"/>
    </location>
</feature>
<gene>
    <name evidence="7" type="ORF">ACFQKE_05085</name>
</gene>
<evidence type="ECO:0000256" key="4">
    <source>
        <dbReference type="ARBA" id="ARBA00048988"/>
    </source>
</evidence>
<protein>
    <submittedName>
        <fullName evidence="7">ATP-binding protein</fullName>
    </submittedName>
</protein>
<reference evidence="7 8" key="1">
    <citation type="journal article" date="2019" name="Int. J. Syst. Evol. Microbiol.">
        <title>The Global Catalogue of Microorganisms (GCM) 10K type strain sequencing project: providing services to taxonomists for standard genome sequencing and annotation.</title>
        <authorList>
            <consortium name="The Broad Institute Genomics Platform"/>
            <consortium name="The Broad Institute Genome Sequencing Center for Infectious Disease"/>
            <person name="Wu L."/>
            <person name="Ma J."/>
        </authorList>
    </citation>
    <scope>NUCLEOTIDE SEQUENCE [LARGE SCALE GENOMIC DNA]</scope>
    <source>
        <strain evidence="7 8">GX21</strain>
    </source>
</reference>
<comment type="similarity">
    <text evidence="1">Belongs to the HerA family.</text>
</comment>
<dbReference type="Proteomes" id="UP001596434">
    <property type="component" value="Unassembled WGS sequence"/>
</dbReference>
<comment type="caution">
    <text evidence="7">The sequence shown here is derived from an EMBL/GenBank/DDBJ whole genome shotgun (WGS) entry which is preliminary data.</text>
</comment>
<evidence type="ECO:0000259" key="6">
    <source>
        <dbReference type="Pfam" id="PF01935"/>
    </source>
</evidence>
<comment type="catalytic activity">
    <reaction evidence="4">
        <text>ATP + H2O = ADP + phosphate + H(+)</text>
        <dbReference type="Rhea" id="RHEA:13065"/>
        <dbReference type="ChEBI" id="CHEBI:15377"/>
        <dbReference type="ChEBI" id="CHEBI:15378"/>
        <dbReference type="ChEBI" id="CHEBI:30616"/>
        <dbReference type="ChEBI" id="CHEBI:43474"/>
        <dbReference type="ChEBI" id="CHEBI:456216"/>
        <dbReference type="EC" id="5.6.2.4"/>
    </reaction>
</comment>
<keyword evidence="7" id="KW-0067">ATP-binding</keyword>
<evidence type="ECO:0000256" key="5">
    <source>
        <dbReference type="SAM" id="MobiDB-lite"/>
    </source>
</evidence>
<name>A0ABD5ZW66_9EURY</name>
<keyword evidence="8" id="KW-1185">Reference proteome</keyword>
<dbReference type="RefSeq" id="WP_379702880.1">
    <property type="nucleotide sequence ID" value="NZ_JBHTAT010000001.1"/>
</dbReference>
<dbReference type="InterPro" id="IPR027417">
    <property type="entry name" value="P-loop_NTPase"/>
</dbReference>
<evidence type="ECO:0000313" key="8">
    <source>
        <dbReference type="Proteomes" id="UP001596434"/>
    </source>
</evidence>
<evidence type="ECO:0000256" key="3">
    <source>
        <dbReference type="ARBA" id="ARBA00048954"/>
    </source>
</evidence>
<evidence type="ECO:0000256" key="2">
    <source>
        <dbReference type="ARBA" id="ARBA00034617"/>
    </source>
</evidence>
<dbReference type="SUPFAM" id="SSF52540">
    <property type="entry name" value="P-loop containing nucleoside triphosphate hydrolases"/>
    <property type="match status" value="1"/>
</dbReference>
<feature type="region of interest" description="Disordered" evidence="5">
    <location>
        <begin position="315"/>
        <end position="367"/>
    </location>
</feature>
<evidence type="ECO:0000256" key="1">
    <source>
        <dbReference type="ARBA" id="ARBA00007816"/>
    </source>
</evidence>
<evidence type="ECO:0000313" key="7">
    <source>
        <dbReference type="EMBL" id="MFC7254681.1"/>
    </source>
</evidence>
<dbReference type="Pfam" id="PF01935">
    <property type="entry name" value="DUF87"/>
    <property type="match status" value="1"/>
</dbReference>
<keyword evidence="7" id="KW-0547">Nucleotide-binding</keyword>
<dbReference type="AlphaFoldDB" id="A0ABD5ZW66"/>
<feature type="domain" description="Helicase HerA central" evidence="6">
    <location>
        <begin position="25"/>
        <end position="83"/>
    </location>
</feature>
<accession>A0ABD5ZW66</accession>
<dbReference type="GeneID" id="96953001"/>
<dbReference type="GO" id="GO:0005524">
    <property type="term" value="F:ATP binding"/>
    <property type="evidence" value="ECO:0007669"/>
    <property type="project" value="UniProtKB-KW"/>
</dbReference>
<dbReference type="GO" id="GO:0043139">
    <property type="term" value="F:5'-3' DNA helicase activity"/>
    <property type="evidence" value="ECO:0007669"/>
    <property type="project" value="UniProtKB-EC"/>
</dbReference>
<dbReference type="Gene3D" id="3.40.50.300">
    <property type="entry name" value="P-loop containing nucleotide triphosphate hydrolases"/>
    <property type="match status" value="2"/>
</dbReference>
<organism evidence="7 8">
    <name type="scientific">Haloplanus litoreus</name>
    <dbReference type="NCBI Taxonomy" id="767515"/>
    <lineage>
        <taxon>Archaea</taxon>
        <taxon>Methanobacteriati</taxon>
        <taxon>Methanobacteriota</taxon>
        <taxon>Stenosarchaea group</taxon>
        <taxon>Halobacteria</taxon>
        <taxon>Halobacteriales</taxon>
        <taxon>Haloferacaceae</taxon>
        <taxon>Haloplanus</taxon>
    </lineage>
</organism>
<proteinExistence type="inferred from homology"/>
<sequence length="367" mass="37425">MHVLGRTDDAGPAVRLGHYRAADGSEGATVGLDLDRPHATLIVGKRGYGKSHTLGVLAEDAARAPGVAPVVVDTMGEFGGLAADVVPAHVVDTPTVAAATLPPPAWPALFDLSATDPVGALLWEAAADAETLPAMTATVASASGSDDVRRAAKNHLALADSWDVFDPDGLDAATLLDGEATVLDCAGMDDRAAGALVRAVARGLYDACVDGRPPRLPWLLLDEAHAFFDGVAWPALETVVTRGRTPGVSLVAATQRPSALPSVAVSQADLLIAHRLTAADDVAALAAAAPTYLSGTLRERLPTAPGGAVVVDDATESVHGVQVRRRETPHGGADPRASVRADQSCSDVPQSGHSSSTTGTGVEQTGQ</sequence>
<dbReference type="InterPro" id="IPR002789">
    <property type="entry name" value="HerA_central"/>
</dbReference>
<comment type="catalytic activity">
    <reaction evidence="2">
        <text>Couples ATP hydrolysis with the unwinding of duplex DNA by translocating in the 3'-5' direction.</text>
        <dbReference type="EC" id="5.6.2.4"/>
    </reaction>
</comment>
<dbReference type="InterPro" id="IPR008571">
    <property type="entry name" value="HerA-like"/>
</dbReference>
<dbReference type="PANTHER" id="PTHR42957:SF1">
    <property type="entry name" value="HELICASE MJ1565-RELATED"/>
    <property type="match status" value="1"/>
</dbReference>